<dbReference type="InterPro" id="IPR018389">
    <property type="entry name" value="DctP_fam"/>
</dbReference>
<protein>
    <submittedName>
        <fullName evidence="4">Sialic acid-binding periplasmic protein SiaP</fullName>
    </submittedName>
</protein>
<dbReference type="NCBIfam" id="NF037995">
    <property type="entry name" value="TRAP_S1"/>
    <property type="match status" value="1"/>
</dbReference>
<dbReference type="AlphaFoldDB" id="A0A6N2V3V0"/>
<dbReference type="PANTHER" id="PTHR33376:SF4">
    <property type="entry name" value="SIALIC ACID-BINDING PERIPLASMIC PROTEIN SIAP"/>
    <property type="match status" value="1"/>
</dbReference>
<accession>A0A6N2V3V0</accession>
<evidence type="ECO:0000313" key="4">
    <source>
        <dbReference type="EMBL" id="VYT24788.1"/>
    </source>
</evidence>
<feature type="signal peptide" evidence="3">
    <location>
        <begin position="1"/>
        <end position="21"/>
    </location>
</feature>
<dbReference type="RefSeq" id="WP_002576874.1">
    <property type="nucleotide sequence ID" value="NZ_BAABZS010000001.1"/>
</dbReference>
<feature type="region of interest" description="Disordered" evidence="2">
    <location>
        <begin position="32"/>
        <end position="57"/>
    </location>
</feature>
<evidence type="ECO:0000256" key="1">
    <source>
        <dbReference type="ARBA" id="ARBA00022729"/>
    </source>
</evidence>
<gene>
    <name evidence="4" type="primary">siaP_3</name>
    <name evidence="4" type="ORF">CBLFYP116_02528</name>
</gene>
<evidence type="ECO:0000256" key="2">
    <source>
        <dbReference type="SAM" id="MobiDB-lite"/>
    </source>
</evidence>
<dbReference type="PROSITE" id="PS51257">
    <property type="entry name" value="PROKAR_LIPOPROTEIN"/>
    <property type="match status" value="1"/>
</dbReference>
<sequence length="371" mass="40842">MINKNRLSVLAIAALITVSLAACSSGKKESAAGSQTSAAQVDEIQTSGTQTTDTSVGDTAGKDAVKLITSTSQLPGASTQLLQSRISEVSGQKGGGNFRFEHYDSATLFKSSAELGALLDGNIDIGFIQLGYFYDNGALWANMFDIAFLYDDVDDMMQVLDTEGEVGKWVQDQIWDEFHVKVIAPFYLGRRDVWLSDGSLTVQTPEDLKGVKIRMPNSASFLDMGTAIGAEPTPLDSSETYLAMQTGTVDAQENIILSSYANAMQEVSKSIVMTDHMITANLVCVNGDKWENMTPEQQELLTQVIREAVEQNNQDVMAEEAKILDECVEKYGINLQEPDKDAFKEYAFKYYLSNPDNEKNWNMDIFNEITK</sequence>
<evidence type="ECO:0000256" key="3">
    <source>
        <dbReference type="SAM" id="SignalP"/>
    </source>
</evidence>
<proteinExistence type="predicted"/>
<name>A0A6N2V3V0_9FIRM</name>
<dbReference type="GO" id="GO:0055085">
    <property type="term" value="P:transmembrane transport"/>
    <property type="evidence" value="ECO:0007669"/>
    <property type="project" value="InterPro"/>
</dbReference>
<dbReference type="EMBL" id="CACRTF010000011">
    <property type="protein sequence ID" value="VYT24788.1"/>
    <property type="molecule type" value="Genomic_DNA"/>
</dbReference>
<organism evidence="4">
    <name type="scientific">Enterocloster bolteae</name>
    <dbReference type="NCBI Taxonomy" id="208479"/>
    <lineage>
        <taxon>Bacteria</taxon>
        <taxon>Bacillati</taxon>
        <taxon>Bacillota</taxon>
        <taxon>Clostridia</taxon>
        <taxon>Lachnospirales</taxon>
        <taxon>Lachnospiraceae</taxon>
        <taxon>Enterocloster</taxon>
    </lineage>
</organism>
<dbReference type="PANTHER" id="PTHR33376">
    <property type="match status" value="1"/>
</dbReference>
<dbReference type="Gene3D" id="3.40.190.170">
    <property type="entry name" value="Bacterial extracellular solute-binding protein, family 7"/>
    <property type="match status" value="1"/>
</dbReference>
<dbReference type="Pfam" id="PF03480">
    <property type="entry name" value="DctP"/>
    <property type="match status" value="1"/>
</dbReference>
<keyword evidence="1 3" id="KW-0732">Signal</keyword>
<reference evidence="4" key="1">
    <citation type="submission" date="2019-11" db="EMBL/GenBank/DDBJ databases">
        <authorList>
            <person name="Feng L."/>
        </authorList>
    </citation>
    <scope>NUCLEOTIDE SEQUENCE</scope>
    <source>
        <strain evidence="4">CbolteaeLFYP116</strain>
    </source>
</reference>
<dbReference type="InterPro" id="IPR038404">
    <property type="entry name" value="TRAP_DctP_sf"/>
</dbReference>
<feature type="chain" id="PRO_5038627187" evidence="3">
    <location>
        <begin position="22"/>
        <end position="371"/>
    </location>
</feature>
<dbReference type="GeneID" id="23115065"/>